<dbReference type="InterPro" id="IPR012340">
    <property type="entry name" value="NA-bd_OB-fold"/>
</dbReference>
<gene>
    <name evidence="1" type="ORF">HF526_10865</name>
</gene>
<sequence>MSPDPSVVGCLGVLTVATRGGSGPGEARVRIRGGSETFLAWSDEALPKGETVLVVESRGGRAVTVVAWPDPSLLAVEMLG</sequence>
<evidence type="ECO:0000313" key="2">
    <source>
        <dbReference type="Proteomes" id="UP000820669"/>
    </source>
</evidence>
<dbReference type="Proteomes" id="UP000820669">
    <property type="component" value="Unassembled WGS sequence"/>
</dbReference>
<dbReference type="Gene3D" id="2.40.50.140">
    <property type="entry name" value="Nucleic acid-binding proteins"/>
    <property type="match status" value="1"/>
</dbReference>
<keyword evidence="2" id="KW-1185">Reference proteome</keyword>
<protein>
    <submittedName>
        <fullName evidence="1">Uncharacterized protein</fullName>
    </submittedName>
</protein>
<evidence type="ECO:0000313" key="1">
    <source>
        <dbReference type="EMBL" id="NMH97808.1"/>
    </source>
</evidence>
<organism evidence="1 2">
    <name type="scientific">Pseudonocardia acidicola</name>
    <dbReference type="NCBI Taxonomy" id="2724939"/>
    <lineage>
        <taxon>Bacteria</taxon>
        <taxon>Bacillati</taxon>
        <taxon>Actinomycetota</taxon>
        <taxon>Actinomycetes</taxon>
        <taxon>Pseudonocardiales</taxon>
        <taxon>Pseudonocardiaceae</taxon>
        <taxon>Pseudonocardia</taxon>
    </lineage>
</organism>
<comment type="caution">
    <text evidence="1">The sequence shown here is derived from an EMBL/GenBank/DDBJ whole genome shotgun (WGS) entry which is preliminary data.</text>
</comment>
<name>A0ABX1S8C5_9PSEU</name>
<reference evidence="1 2" key="1">
    <citation type="submission" date="2020-04" db="EMBL/GenBank/DDBJ databases">
        <authorList>
            <person name="Klaysubun C."/>
            <person name="Duangmal K."/>
            <person name="Lipun K."/>
        </authorList>
    </citation>
    <scope>NUCLEOTIDE SEQUENCE [LARGE SCALE GENOMIC DNA]</scope>
    <source>
        <strain evidence="1 2">K10HN5</strain>
    </source>
</reference>
<proteinExistence type="predicted"/>
<dbReference type="EMBL" id="JAAXLA010000015">
    <property type="protein sequence ID" value="NMH97808.1"/>
    <property type="molecule type" value="Genomic_DNA"/>
</dbReference>
<accession>A0ABX1S8C5</accession>